<keyword evidence="3 5" id="KW-0238">DNA-binding</keyword>
<dbReference type="InterPro" id="IPR000119">
    <property type="entry name" value="Hist_DNA-bd"/>
</dbReference>
<dbReference type="InterPro" id="IPR010992">
    <property type="entry name" value="IHF-like_DNA-bd_dom_sf"/>
</dbReference>
<accession>A0A7U4E6J4</accession>
<comment type="similarity">
    <text evidence="1 4">Belongs to the bacterial histone-like protein family.</text>
</comment>
<dbReference type="Proteomes" id="UP000000493">
    <property type="component" value="Chromosome"/>
</dbReference>
<evidence type="ECO:0000256" key="2">
    <source>
        <dbReference type="ARBA" id="ARBA00023067"/>
    </source>
</evidence>
<sequence>MTKAELVFAISRKTGLEKPDVEVTVEALFDVIKKSLANGKIIYLRGFGNFQNKKRARRTARNIKHNTTVIVEAHEYPSFKPSKLFIEELKG</sequence>
<dbReference type="RefSeq" id="WP_013928966.1">
    <property type="nucleotide sequence ID" value="NC_015703.1"/>
</dbReference>
<reference evidence="6" key="1">
    <citation type="submission" date="2011-06" db="EMBL/GenBank/DDBJ databases">
        <title>The complete genome of chromosome of Runella slithyformis DSM 19594.</title>
        <authorList>
            <consortium name="US DOE Joint Genome Institute (JGI-PGF)"/>
            <person name="Lucas S."/>
            <person name="Han J."/>
            <person name="Lapidus A."/>
            <person name="Bruce D."/>
            <person name="Goodwin L."/>
            <person name="Pitluck S."/>
            <person name="Peters L."/>
            <person name="Kyrpides N."/>
            <person name="Mavromatis K."/>
            <person name="Ivanova N."/>
            <person name="Ovchinnikova G."/>
            <person name="Zhang X."/>
            <person name="Misra M."/>
            <person name="Detter J.C."/>
            <person name="Tapia R."/>
            <person name="Han C."/>
            <person name="Land M."/>
            <person name="Hauser L."/>
            <person name="Markowitz V."/>
            <person name="Cheng J.-F."/>
            <person name="Hugenholtz P."/>
            <person name="Woyke T."/>
            <person name="Wu D."/>
            <person name="Tindall B."/>
            <person name="Faehrich R."/>
            <person name="Brambilla E."/>
            <person name="Klenk H.-P."/>
            <person name="Eisen J.A."/>
        </authorList>
    </citation>
    <scope>NUCLEOTIDE SEQUENCE [LARGE SCALE GENOMIC DNA]</scope>
    <source>
        <strain evidence="6">ATCC 29530 / DSM 19594 / LMG 11500 / NCIMB 11436 / LSU 4</strain>
    </source>
</reference>
<dbReference type="SUPFAM" id="SSF47729">
    <property type="entry name" value="IHF-like DNA-binding proteins"/>
    <property type="match status" value="1"/>
</dbReference>
<dbReference type="KEGG" id="rsi:Runsl_3286"/>
<dbReference type="AlphaFoldDB" id="A0A7U4E6J4"/>
<dbReference type="GO" id="GO:0030527">
    <property type="term" value="F:structural constituent of chromatin"/>
    <property type="evidence" value="ECO:0007669"/>
    <property type="project" value="InterPro"/>
</dbReference>
<dbReference type="CDD" id="cd13836">
    <property type="entry name" value="IHF_B"/>
    <property type="match status" value="1"/>
</dbReference>
<gene>
    <name evidence="5" type="ordered locus">Runsl_3286</name>
</gene>
<organism evidence="5 6">
    <name type="scientific">Runella slithyformis (strain ATCC 29530 / DSM 19594 / LMG 11500 / NCIMB 11436 / LSU 4)</name>
    <dbReference type="NCBI Taxonomy" id="761193"/>
    <lineage>
        <taxon>Bacteria</taxon>
        <taxon>Pseudomonadati</taxon>
        <taxon>Bacteroidota</taxon>
        <taxon>Cytophagia</taxon>
        <taxon>Cytophagales</taxon>
        <taxon>Spirosomataceae</taxon>
        <taxon>Runella</taxon>
    </lineage>
</organism>
<dbReference type="PANTHER" id="PTHR33175">
    <property type="entry name" value="DNA-BINDING PROTEIN HU"/>
    <property type="match status" value="1"/>
</dbReference>
<keyword evidence="6" id="KW-1185">Reference proteome</keyword>
<keyword evidence="2" id="KW-0226">DNA condensation</keyword>
<dbReference type="PANTHER" id="PTHR33175:SF3">
    <property type="entry name" value="DNA-BINDING PROTEIN HU-BETA"/>
    <property type="match status" value="1"/>
</dbReference>
<dbReference type="GO" id="GO:0030261">
    <property type="term" value="P:chromosome condensation"/>
    <property type="evidence" value="ECO:0007669"/>
    <property type="project" value="UniProtKB-KW"/>
</dbReference>
<dbReference type="EMBL" id="CP002859">
    <property type="protein sequence ID" value="AEI49661.1"/>
    <property type="molecule type" value="Genomic_DNA"/>
</dbReference>
<evidence type="ECO:0000256" key="3">
    <source>
        <dbReference type="ARBA" id="ARBA00023125"/>
    </source>
</evidence>
<evidence type="ECO:0000313" key="5">
    <source>
        <dbReference type="EMBL" id="AEI49661.1"/>
    </source>
</evidence>
<dbReference type="GO" id="GO:0003677">
    <property type="term" value="F:DNA binding"/>
    <property type="evidence" value="ECO:0007669"/>
    <property type="project" value="UniProtKB-KW"/>
</dbReference>
<dbReference type="Gene3D" id="4.10.520.10">
    <property type="entry name" value="IHF-like DNA-binding proteins"/>
    <property type="match status" value="1"/>
</dbReference>
<reference evidence="5 6" key="2">
    <citation type="journal article" date="2012" name="Stand. Genomic Sci.">
        <title>Complete genome sequence of the aquatic bacterium Runella slithyformis type strain (LSU 4(T)).</title>
        <authorList>
            <person name="Copeland A."/>
            <person name="Zhang X."/>
            <person name="Misra M."/>
            <person name="Lapidus A."/>
            <person name="Nolan M."/>
            <person name="Lucas S."/>
            <person name="Deshpande S."/>
            <person name="Cheng J.F."/>
            <person name="Tapia R."/>
            <person name="Goodwin L.A."/>
            <person name="Pitluck S."/>
            <person name="Liolios K."/>
            <person name="Pagani I."/>
            <person name="Ivanova N."/>
            <person name="Mikhailova N."/>
            <person name="Pati A."/>
            <person name="Chen A."/>
            <person name="Palaniappan K."/>
            <person name="Land M."/>
            <person name="Hauser L."/>
            <person name="Pan C."/>
            <person name="Jeffries C.D."/>
            <person name="Detter J.C."/>
            <person name="Brambilla E.M."/>
            <person name="Rohde M."/>
            <person name="Djao O.D."/>
            <person name="Goker M."/>
            <person name="Sikorski J."/>
            <person name="Tindall B.J."/>
            <person name="Woyke T."/>
            <person name="Bristow J."/>
            <person name="Eisen J.A."/>
            <person name="Markowitz V."/>
            <person name="Hugenholtz P."/>
            <person name="Kyrpides N.C."/>
            <person name="Klenk H.P."/>
            <person name="Mavromatis K."/>
        </authorList>
    </citation>
    <scope>NUCLEOTIDE SEQUENCE [LARGE SCALE GENOMIC DNA]</scope>
    <source>
        <strain evidence="6">ATCC 29530 / DSM 19594 / LMG 11500 / NCIMB 11436 / LSU 4</strain>
    </source>
</reference>
<evidence type="ECO:0000313" key="6">
    <source>
        <dbReference type="Proteomes" id="UP000000493"/>
    </source>
</evidence>
<dbReference type="SMART" id="SM00411">
    <property type="entry name" value="BHL"/>
    <property type="match status" value="1"/>
</dbReference>
<proteinExistence type="inferred from homology"/>
<dbReference type="GO" id="GO:0005829">
    <property type="term" value="C:cytosol"/>
    <property type="evidence" value="ECO:0007669"/>
    <property type="project" value="TreeGrafter"/>
</dbReference>
<dbReference type="Pfam" id="PF00216">
    <property type="entry name" value="Bac_DNA_binding"/>
    <property type="match status" value="1"/>
</dbReference>
<evidence type="ECO:0000256" key="4">
    <source>
        <dbReference type="RuleBase" id="RU003939"/>
    </source>
</evidence>
<name>A0A7U4E6J4_RUNSL</name>
<evidence type="ECO:0000256" key="1">
    <source>
        <dbReference type="ARBA" id="ARBA00010529"/>
    </source>
</evidence>
<protein>
    <submittedName>
        <fullName evidence="5">Histone family protein DNA-binding protein</fullName>
    </submittedName>
</protein>